<evidence type="ECO:0000256" key="8">
    <source>
        <dbReference type="RuleBase" id="RU004057"/>
    </source>
</evidence>
<evidence type="ECO:0000256" key="9">
    <source>
        <dbReference type="SAM" id="Phobius"/>
    </source>
</evidence>
<dbReference type="EMBL" id="UGJF01000001">
    <property type="protein sequence ID" value="STQ87787.1"/>
    <property type="molecule type" value="Genomic_DNA"/>
</dbReference>
<comment type="similarity">
    <text evidence="8">Belongs to the exbB/tolQ family.</text>
</comment>
<dbReference type="Proteomes" id="UP000037997">
    <property type="component" value="Unassembled WGS sequence"/>
</dbReference>
<evidence type="ECO:0000259" key="10">
    <source>
        <dbReference type="Pfam" id="PF01618"/>
    </source>
</evidence>
<evidence type="ECO:0000256" key="3">
    <source>
        <dbReference type="ARBA" id="ARBA00022475"/>
    </source>
</evidence>
<evidence type="ECO:0000256" key="7">
    <source>
        <dbReference type="ARBA" id="ARBA00023136"/>
    </source>
</evidence>
<dbReference type="EMBL" id="JNOC01000017">
    <property type="protein sequence ID" value="KPH56091.1"/>
    <property type="molecule type" value="Genomic_DNA"/>
</dbReference>
<dbReference type="PANTHER" id="PTHR30625:SF15">
    <property type="entry name" value="BIOPOLYMER TRANSPORT PROTEIN EXBB"/>
    <property type="match status" value="1"/>
</dbReference>
<reference evidence="11 13" key="1">
    <citation type="submission" date="2014-06" db="EMBL/GenBank/DDBJ databases">
        <title>Helicobacter pullorum isolates in fresh chicken meat - phenotypic and genotypic features.</title>
        <authorList>
            <person name="Borges V."/>
            <person name="Santos A."/>
            <person name="Correia C.B."/>
            <person name="Saraiva M."/>
            <person name="Menard A."/>
            <person name="Vieira L."/>
            <person name="Sampaio D.A."/>
            <person name="Gomes J.P."/>
            <person name="Oleastro M."/>
        </authorList>
    </citation>
    <scope>NUCLEOTIDE SEQUENCE [LARGE SCALE GENOMIC DNA]</scope>
    <source>
        <strain evidence="11 13">229334/12</strain>
    </source>
</reference>
<keyword evidence="3" id="KW-1003">Cell membrane</keyword>
<dbReference type="NCBIfam" id="TIGR02805">
    <property type="entry name" value="exbB2"/>
    <property type="match status" value="1"/>
</dbReference>
<keyword evidence="6 9" id="KW-1133">Transmembrane helix</keyword>
<dbReference type="STRING" id="35818.HPU229336_08815"/>
<dbReference type="Proteomes" id="UP000255269">
    <property type="component" value="Unassembled WGS sequence"/>
</dbReference>
<evidence type="ECO:0000313" key="14">
    <source>
        <dbReference type="Proteomes" id="UP000255269"/>
    </source>
</evidence>
<evidence type="ECO:0000256" key="4">
    <source>
        <dbReference type="ARBA" id="ARBA00022692"/>
    </source>
</evidence>
<protein>
    <submittedName>
        <fullName evidence="12">Biopolymer transport protein</fullName>
    </submittedName>
    <submittedName>
        <fullName evidence="11">Biopolymer transporter ExbB</fullName>
    </submittedName>
</protein>
<evidence type="ECO:0000256" key="2">
    <source>
        <dbReference type="ARBA" id="ARBA00022448"/>
    </source>
</evidence>
<accession>A0A0N1E9M4</accession>
<gene>
    <name evidence="12" type="primary">exbB-3</name>
    <name evidence="11" type="ORF">HPU229334_03345</name>
    <name evidence="12" type="ORF">NCTC13156_00607</name>
</gene>
<evidence type="ECO:0000256" key="1">
    <source>
        <dbReference type="ARBA" id="ARBA00004429"/>
    </source>
</evidence>
<sequence length="160" mass="17754">MFGLSLKEIVEYGVIGILVLMSIIALWAVFERLLFYRYIKLVLYDNKTELEIELSKNLTLIATIGSNAPYVGLLGTVFGIIMTFVQIGQSGMVDTTSIMTGLALALQATAGGLLVAIPSIIFYNLLMRKSEVLVAKWEILQEKKQSGNYSLKELEENKGR</sequence>
<keyword evidence="2 8" id="KW-0813">Transport</keyword>
<dbReference type="Pfam" id="PF01618">
    <property type="entry name" value="MotA_ExbB"/>
    <property type="match status" value="1"/>
</dbReference>
<evidence type="ECO:0000256" key="5">
    <source>
        <dbReference type="ARBA" id="ARBA00022927"/>
    </source>
</evidence>
<keyword evidence="7 9" id="KW-0472">Membrane</keyword>
<dbReference type="GO" id="GO:0055085">
    <property type="term" value="P:transmembrane transport"/>
    <property type="evidence" value="ECO:0007669"/>
    <property type="project" value="InterPro"/>
</dbReference>
<dbReference type="GO" id="GO:0005886">
    <property type="term" value="C:plasma membrane"/>
    <property type="evidence" value="ECO:0007669"/>
    <property type="project" value="UniProtKB-SubCell"/>
</dbReference>
<evidence type="ECO:0000256" key="6">
    <source>
        <dbReference type="ARBA" id="ARBA00022989"/>
    </source>
</evidence>
<dbReference type="PATRIC" id="fig|35818.11.peg.660"/>
<comment type="subcellular location">
    <subcellularLocation>
        <location evidence="1">Cell inner membrane</location>
        <topology evidence="1">Multi-pass membrane protein</topology>
    </subcellularLocation>
    <subcellularLocation>
        <location evidence="8">Membrane</location>
        <topology evidence="8">Multi-pass membrane protein</topology>
    </subcellularLocation>
</comment>
<dbReference type="AlphaFoldDB" id="A0A0N1E9M4"/>
<evidence type="ECO:0000313" key="11">
    <source>
        <dbReference type="EMBL" id="KPH56091.1"/>
    </source>
</evidence>
<dbReference type="PANTHER" id="PTHR30625">
    <property type="entry name" value="PROTEIN TOLQ"/>
    <property type="match status" value="1"/>
</dbReference>
<organism evidence="11 13">
    <name type="scientific">Helicobacter pullorum</name>
    <dbReference type="NCBI Taxonomy" id="35818"/>
    <lineage>
        <taxon>Bacteria</taxon>
        <taxon>Pseudomonadati</taxon>
        <taxon>Campylobacterota</taxon>
        <taxon>Epsilonproteobacteria</taxon>
        <taxon>Campylobacterales</taxon>
        <taxon>Helicobacteraceae</taxon>
        <taxon>Helicobacter</taxon>
    </lineage>
</organism>
<feature type="transmembrane region" description="Helical" evidence="9">
    <location>
        <begin position="12"/>
        <end position="30"/>
    </location>
</feature>
<feature type="transmembrane region" description="Helical" evidence="9">
    <location>
        <begin position="101"/>
        <end position="126"/>
    </location>
</feature>
<dbReference type="RefSeq" id="WP_040499582.1">
    <property type="nucleotide sequence ID" value="NZ_CABKNZ010000044.1"/>
</dbReference>
<keyword evidence="5 8" id="KW-0653">Protein transport</keyword>
<name>A0A0N1E9M4_9HELI</name>
<keyword evidence="4 9" id="KW-0812">Transmembrane</keyword>
<evidence type="ECO:0000313" key="13">
    <source>
        <dbReference type="Proteomes" id="UP000037997"/>
    </source>
</evidence>
<dbReference type="InterPro" id="IPR014172">
    <property type="entry name" value="TonB_ExbB_2"/>
</dbReference>
<reference evidence="12 14" key="2">
    <citation type="submission" date="2018-06" db="EMBL/GenBank/DDBJ databases">
        <authorList>
            <consortium name="Pathogen Informatics"/>
            <person name="Doyle S."/>
        </authorList>
    </citation>
    <scope>NUCLEOTIDE SEQUENCE [LARGE SCALE GENOMIC DNA]</scope>
    <source>
        <strain evidence="12 14">NCTC13156</strain>
    </source>
</reference>
<feature type="transmembrane region" description="Helical" evidence="9">
    <location>
        <begin position="70"/>
        <end position="89"/>
    </location>
</feature>
<proteinExistence type="inferred from homology"/>
<dbReference type="InterPro" id="IPR050790">
    <property type="entry name" value="ExbB/TolQ_transport"/>
</dbReference>
<evidence type="ECO:0000313" key="12">
    <source>
        <dbReference type="EMBL" id="STQ87787.1"/>
    </source>
</evidence>
<dbReference type="OrthoDB" id="9805133at2"/>
<feature type="domain" description="MotA/TolQ/ExbB proton channel" evidence="10">
    <location>
        <begin position="40"/>
        <end position="138"/>
    </location>
</feature>
<dbReference type="GO" id="GO:0017038">
    <property type="term" value="P:protein import"/>
    <property type="evidence" value="ECO:0007669"/>
    <property type="project" value="TreeGrafter"/>
</dbReference>
<dbReference type="InterPro" id="IPR002898">
    <property type="entry name" value="MotA_ExbB_proton_chnl"/>
</dbReference>